<keyword evidence="10" id="KW-1185">Reference proteome</keyword>
<name>A0ABV7MDF5_9PROT</name>
<comment type="caution">
    <text evidence="9">The sequence shown here is derived from an EMBL/GenBank/DDBJ whole genome shotgun (WGS) entry which is preliminary data.</text>
</comment>
<reference evidence="10" key="1">
    <citation type="journal article" date="2019" name="Int. J. Syst. Evol. Microbiol.">
        <title>The Global Catalogue of Microorganisms (GCM) 10K type strain sequencing project: providing services to taxonomists for standard genome sequencing and annotation.</title>
        <authorList>
            <consortium name="The Broad Institute Genomics Platform"/>
            <consortium name="The Broad Institute Genome Sequencing Center for Infectious Disease"/>
            <person name="Wu L."/>
            <person name="Ma J."/>
        </authorList>
    </citation>
    <scope>NUCLEOTIDE SEQUENCE [LARGE SCALE GENOMIC DNA]</scope>
    <source>
        <strain evidence="10">KCTC 22245</strain>
    </source>
</reference>
<evidence type="ECO:0000313" key="9">
    <source>
        <dbReference type="EMBL" id="MFC3303083.1"/>
    </source>
</evidence>
<gene>
    <name evidence="9" type="ORF">ACFONP_10100</name>
</gene>
<accession>A0ABV7MDF5</accession>
<protein>
    <submittedName>
        <fullName evidence="9">BCCT family transporter</fullName>
    </submittedName>
</protein>
<evidence type="ECO:0000256" key="4">
    <source>
        <dbReference type="ARBA" id="ARBA00022475"/>
    </source>
</evidence>
<evidence type="ECO:0000256" key="5">
    <source>
        <dbReference type="ARBA" id="ARBA00022692"/>
    </source>
</evidence>
<feature type="transmembrane region" description="Helical" evidence="8">
    <location>
        <begin position="392"/>
        <end position="416"/>
    </location>
</feature>
<evidence type="ECO:0000256" key="1">
    <source>
        <dbReference type="ARBA" id="ARBA00004651"/>
    </source>
</evidence>
<evidence type="ECO:0000256" key="3">
    <source>
        <dbReference type="ARBA" id="ARBA00022448"/>
    </source>
</evidence>
<dbReference type="InterPro" id="IPR000060">
    <property type="entry name" value="BCCT_transptr"/>
</dbReference>
<feature type="transmembrane region" description="Helical" evidence="8">
    <location>
        <begin position="303"/>
        <end position="323"/>
    </location>
</feature>
<evidence type="ECO:0000256" key="7">
    <source>
        <dbReference type="ARBA" id="ARBA00023136"/>
    </source>
</evidence>
<feature type="transmembrane region" description="Helical" evidence="8">
    <location>
        <begin position="43"/>
        <end position="61"/>
    </location>
</feature>
<evidence type="ECO:0000256" key="6">
    <source>
        <dbReference type="ARBA" id="ARBA00022989"/>
    </source>
</evidence>
<comment type="subcellular location">
    <subcellularLocation>
        <location evidence="1">Cell membrane</location>
        <topology evidence="1">Multi-pass membrane protein</topology>
    </subcellularLocation>
</comment>
<feature type="transmembrane region" description="Helical" evidence="8">
    <location>
        <begin position="250"/>
        <end position="274"/>
    </location>
</feature>
<feature type="transmembrane region" description="Helical" evidence="8">
    <location>
        <begin position="82"/>
        <end position="101"/>
    </location>
</feature>
<organism evidence="9 10">
    <name type="scientific">Parvularcula lutaonensis</name>
    <dbReference type="NCBI Taxonomy" id="491923"/>
    <lineage>
        <taxon>Bacteria</taxon>
        <taxon>Pseudomonadati</taxon>
        <taxon>Pseudomonadota</taxon>
        <taxon>Alphaproteobacteria</taxon>
        <taxon>Parvularculales</taxon>
        <taxon>Parvularculaceae</taxon>
        <taxon>Parvularcula</taxon>
    </lineage>
</organism>
<feature type="transmembrane region" description="Helical" evidence="8">
    <location>
        <begin position="428"/>
        <end position="447"/>
    </location>
</feature>
<keyword evidence="7 8" id="KW-0472">Membrane</keyword>
<evidence type="ECO:0000256" key="8">
    <source>
        <dbReference type="SAM" id="Phobius"/>
    </source>
</evidence>
<feature type="transmembrane region" description="Helical" evidence="8">
    <location>
        <begin position="135"/>
        <end position="155"/>
    </location>
</feature>
<feature type="transmembrane region" description="Helical" evidence="8">
    <location>
        <begin position="218"/>
        <end position="238"/>
    </location>
</feature>
<dbReference type="Proteomes" id="UP001595607">
    <property type="component" value="Unassembled WGS sequence"/>
</dbReference>
<dbReference type="PANTHER" id="PTHR30047">
    <property type="entry name" value="HIGH-AFFINITY CHOLINE TRANSPORT PROTEIN-RELATED"/>
    <property type="match status" value="1"/>
</dbReference>
<keyword evidence="5 8" id="KW-0812">Transmembrane</keyword>
<dbReference type="Pfam" id="PF02028">
    <property type="entry name" value="BCCT"/>
    <property type="match status" value="1"/>
</dbReference>
<comment type="similarity">
    <text evidence="2">Belongs to the BCCT transporter (TC 2.A.15) family.</text>
</comment>
<evidence type="ECO:0000313" key="10">
    <source>
        <dbReference type="Proteomes" id="UP001595607"/>
    </source>
</evidence>
<feature type="transmembrane region" description="Helical" evidence="8">
    <location>
        <begin position="459"/>
        <end position="482"/>
    </location>
</feature>
<dbReference type="PANTHER" id="PTHR30047:SF7">
    <property type="entry name" value="HIGH-AFFINITY CHOLINE TRANSPORT PROTEIN"/>
    <property type="match status" value="1"/>
</dbReference>
<keyword evidence="3" id="KW-0813">Transport</keyword>
<keyword evidence="4" id="KW-1003">Cell membrane</keyword>
<dbReference type="RefSeq" id="WP_308430438.1">
    <property type="nucleotide sequence ID" value="NZ_BMXU01000002.1"/>
</dbReference>
<feature type="transmembrane region" description="Helical" evidence="8">
    <location>
        <begin position="176"/>
        <end position="198"/>
    </location>
</feature>
<proteinExistence type="inferred from homology"/>
<dbReference type="EMBL" id="JBHRVA010000003">
    <property type="protein sequence ID" value="MFC3303083.1"/>
    <property type="molecule type" value="Genomic_DNA"/>
</dbReference>
<sequence>MAKGRNLSILVAVFSLGALFLPGTFSAAIQSLANGFLQSFDRWTLLLPTACLAFCLAVLFLPHGKFVIGGPRAKPEFRRVTWVAMMFAAGMGAGLVFWGSAEPLIHMASPPPDLDIAPNSDEARWKALAITQFHWSLHAWAIYGVAAIAVGMALSGKGPLLPSRPFGGLPHWARRGIDITALVAVLFGLVASLGQGVFQVGAGLATISDGKIPEGIVAQIPFLLLLTTAYLVSAWLGLRRGIAILSNVNIALALALALYVFIVGPTGAIVSAFVDSALSYSANFAELSFRLRPEGEARDWTRAWSLTYFLWWVAWTPFVGVFLARISRGRSLREFVIAAVFVPSAMTLLWFAILGGAALAVQQTGRDLGISDFDTATLAAYVLLDELPLTTLMQGMTIALVTIFLITSADSGAYVLAMFTEETSSPSAGGRVFWGLVLAALTAAAILSEDGQSATRAMAVAGAIPLTFLLAAQGGVAGWRLFGPQSLASAITSSRERPDRAK</sequence>
<keyword evidence="6 8" id="KW-1133">Transmembrane helix</keyword>
<evidence type="ECO:0000256" key="2">
    <source>
        <dbReference type="ARBA" id="ARBA00005658"/>
    </source>
</evidence>
<feature type="transmembrane region" description="Helical" evidence="8">
    <location>
        <begin position="335"/>
        <end position="361"/>
    </location>
</feature>